<comment type="caution">
    <text evidence="1">The sequence shown here is derived from an EMBL/GenBank/DDBJ whole genome shotgun (WGS) entry which is preliminary data.</text>
</comment>
<reference evidence="1 2" key="1">
    <citation type="submission" date="2011-05" db="EMBL/GenBank/DDBJ databases">
        <authorList>
            <person name="Muzny D."/>
            <person name="Qin X."/>
            <person name="Deng J."/>
            <person name="Jiang H."/>
            <person name="Liu Y."/>
            <person name="Qu J."/>
            <person name="Song X.-Z."/>
            <person name="Zhang L."/>
            <person name="Thornton R."/>
            <person name="Coyle M."/>
            <person name="Francisco L."/>
            <person name="Jackson L."/>
            <person name="Javaid M."/>
            <person name="Korchina V."/>
            <person name="Kovar C."/>
            <person name="Mata R."/>
            <person name="Mathew T."/>
            <person name="Ngo R."/>
            <person name="Nguyen L."/>
            <person name="Nguyen N."/>
            <person name="Okwuonu G."/>
            <person name="Ongeri F."/>
            <person name="Pham C."/>
            <person name="Simmons D."/>
            <person name="Wilczek-Boney K."/>
            <person name="Hale W."/>
            <person name="Jakkamsetti A."/>
            <person name="Pham P."/>
            <person name="Ruth R."/>
            <person name="San Lucas F."/>
            <person name="Warren J."/>
            <person name="Zhang J."/>
            <person name="Zhao Z."/>
            <person name="Zhou C."/>
            <person name="Zhu D."/>
            <person name="Lee S."/>
            <person name="Bess C."/>
            <person name="Blankenburg K."/>
            <person name="Forbes L."/>
            <person name="Fu Q."/>
            <person name="Gubbala S."/>
            <person name="Hirani K."/>
            <person name="Jayaseelan J.C."/>
            <person name="Lara F."/>
            <person name="Munidasa M."/>
            <person name="Palculict T."/>
            <person name="Patil S."/>
            <person name="Pu L.-L."/>
            <person name="Saada N."/>
            <person name="Tang L."/>
            <person name="Weissenberger G."/>
            <person name="Zhu Y."/>
            <person name="Hemphill L."/>
            <person name="Shang Y."/>
            <person name="Youmans B."/>
            <person name="Ayvaz T."/>
            <person name="Ross M."/>
            <person name="Santibanez J."/>
            <person name="Aqrawi P."/>
            <person name="Gross S."/>
            <person name="Joshi V."/>
            <person name="Fowler G."/>
            <person name="Nazareth L."/>
            <person name="Reid J."/>
            <person name="Worley K."/>
            <person name="Petrosino J."/>
            <person name="Highlander S."/>
            <person name="Gibbs R."/>
        </authorList>
    </citation>
    <scope>NUCLEOTIDE SEQUENCE [LARGE SCALE GENOMIC DNA]</scope>
    <source>
        <strain evidence="1 2">ATCC 51191</strain>
    </source>
</reference>
<dbReference type="EC" id="2.5.1.75" evidence="1"/>
<dbReference type="HOGENOM" id="CLU_2488611_0_0_0"/>
<keyword evidence="1" id="KW-0808">Transferase</keyword>
<name>F9EN78_9FUSO</name>
<dbReference type="EMBL" id="AFQD01000225">
    <property type="protein sequence ID" value="EGQ79596.1"/>
    <property type="molecule type" value="Genomic_DNA"/>
</dbReference>
<gene>
    <name evidence="1" type="ORF">HMPREF9094_1383</name>
</gene>
<feature type="non-terminal residue" evidence="1">
    <location>
        <position position="1"/>
    </location>
</feature>
<dbReference type="InterPro" id="IPR027417">
    <property type="entry name" value="P-loop_NTPase"/>
</dbReference>
<protein>
    <submittedName>
        <fullName evidence="1">tRNA delta(2)-isopentenylpyrophosphate transferase</fullName>
        <ecNumber evidence="1">2.5.1.75</ecNumber>
    </submittedName>
</protein>
<accession>F9EN78</accession>
<dbReference type="GO" id="GO:0052381">
    <property type="term" value="F:tRNA dimethylallyltransferase activity"/>
    <property type="evidence" value="ECO:0007669"/>
    <property type="project" value="UniProtKB-EC"/>
</dbReference>
<evidence type="ECO:0000313" key="2">
    <source>
        <dbReference type="Proteomes" id="UP000005392"/>
    </source>
</evidence>
<proteinExistence type="predicted"/>
<sequence length="86" mass="10466">VKNLYKIYGEKLYKLNIIGYNEIIDYINGKISLDEASYRIKLNSRHYAKRQFTWFKADKEYQWFNLDEISEQEIVKTIYTLFNIKA</sequence>
<dbReference type="Gene3D" id="3.40.50.300">
    <property type="entry name" value="P-loop containing nucleotide triphosphate hydrolases"/>
    <property type="match status" value="1"/>
</dbReference>
<evidence type="ECO:0000313" key="1">
    <source>
        <dbReference type="EMBL" id="EGQ79596.1"/>
    </source>
</evidence>
<organism evidence="1 2">
    <name type="scientific">Fusobacterium animalis ATCC 51191</name>
    <dbReference type="NCBI Taxonomy" id="997347"/>
    <lineage>
        <taxon>Bacteria</taxon>
        <taxon>Fusobacteriati</taxon>
        <taxon>Fusobacteriota</taxon>
        <taxon>Fusobacteriia</taxon>
        <taxon>Fusobacteriales</taxon>
        <taxon>Fusobacteriaceae</taxon>
        <taxon>Fusobacterium</taxon>
    </lineage>
</organism>
<dbReference type="AlphaFoldDB" id="F9EN78"/>
<keyword evidence="2" id="KW-1185">Reference proteome</keyword>
<dbReference type="Proteomes" id="UP000005392">
    <property type="component" value="Unassembled WGS sequence"/>
</dbReference>
<dbReference type="Pfam" id="PF01715">
    <property type="entry name" value="IPPT"/>
    <property type="match status" value="1"/>
</dbReference>